<evidence type="ECO:0000313" key="3">
    <source>
        <dbReference type="Proteomes" id="UP000602124"/>
    </source>
</evidence>
<keyword evidence="1" id="KW-0472">Membrane</keyword>
<reference evidence="2" key="1">
    <citation type="submission" date="2020-12" db="EMBL/GenBank/DDBJ databases">
        <title>Devosia sp. MSA67 isolated from Mo River.</title>
        <authorList>
            <person name="Ma F."/>
            <person name="Zi Z."/>
        </authorList>
    </citation>
    <scope>NUCLEOTIDE SEQUENCE</scope>
    <source>
        <strain evidence="2">MSA67</strain>
    </source>
</reference>
<feature type="transmembrane region" description="Helical" evidence="1">
    <location>
        <begin position="126"/>
        <end position="144"/>
    </location>
</feature>
<dbReference type="InterPro" id="IPR046513">
    <property type="entry name" value="DUF6691"/>
</dbReference>
<dbReference type="RefSeq" id="WP_198875414.1">
    <property type="nucleotide sequence ID" value="NZ_JAEKMH010000001.1"/>
</dbReference>
<keyword evidence="1" id="KW-1133">Transmembrane helix</keyword>
<name>A0A934MKL0_9HYPH</name>
<dbReference type="AlphaFoldDB" id="A0A934MKL0"/>
<keyword evidence="1" id="KW-0812">Transmembrane</keyword>
<dbReference type="EMBL" id="JAEKMH010000001">
    <property type="protein sequence ID" value="MBJ3784230.1"/>
    <property type="molecule type" value="Genomic_DNA"/>
</dbReference>
<proteinExistence type="predicted"/>
<protein>
    <submittedName>
        <fullName evidence="2">YeeE/YedE family protein</fullName>
    </submittedName>
</protein>
<evidence type="ECO:0000256" key="1">
    <source>
        <dbReference type="SAM" id="Phobius"/>
    </source>
</evidence>
<comment type="caution">
    <text evidence="2">The sequence shown here is derived from an EMBL/GenBank/DDBJ whole genome shotgun (WGS) entry which is preliminary data.</text>
</comment>
<gene>
    <name evidence="2" type="ORF">JEQ47_05820</name>
</gene>
<accession>A0A934MKL0</accession>
<organism evidence="2 3">
    <name type="scientific">Devosia sediminis</name>
    <dbReference type="NCBI Taxonomy" id="2798801"/>
    <lineage>
        <taxon>Bacteria</taxon>
        <taxon>Pseudomonadati</taxon>
        <taxon>Pseudomonadota</taxon>
        <taxon>Alphaproteobacteria</taxon>
        <taxon>Hyphomicrobiales</taxon>
        <taxon>Devosiaceae</taxon>
        <taxon>Devosia</taxon>
    </lineage>
</organism>
<feature type="transmembrane region" description="Helical" evidence="1">
    <location>
        <begin position="7"/>
        <end position="26"/>
    </location>
</feature>
<feature type="transmembrane region" description="Helical" evidence="1">
    <location>
        <begin position="46"/>
        <end position="67"/>
    </location>
</feature>
<dbReference type="Proteomes" id="UP000602124">
    <property type="component" value="Unassembled WGS sequence"/>
</dbReference>
<evidence type="ECO:0000313" key="2">
    <source>
        <dbReference type="EMBL" id="MBJ3784230.1"/>
    </source>
</evidence>
<keyword evidence="3" id="KW-1185">Reference proteome</keyword>
<feature type="transmembrane region" description="Helical" evidence="1">
    <location>
        <begin position="94"/>
        <end position="120"/>
    </location>
</feature>
<sequence>MPIARLPYLATAALSGALFGAGLYVSQMVDPLKVLRFLDVTAIPTGGWDASLAFVIVPAIAVMFIAVRIGKARSAPLFDTSFHSPEYTKIDRRLIGGAALFGLGWGMSGICPGPAISLIAFQPDGLWLFLAAMLAGSLAGSLIVPSGHVRRLADAAR</sequence>
<dbReference type="Pfam" id="PF20398">
    <property type="entry name" value="DUF6691"/>
    <property type="match status" value="1"/>
</dbReference>